<gene>
    <name evidence="10" type="primary">lepB</name>
    <name evidence="10" type="ORF">ENI13_00610</name>
</gene>
<organism evidence="10">
    <name type="scientific">candidate division CPR3 bacterium</name>
    <dbReference type="NCBI Taxonomy" id="2268181"/>
    <lineage>
        <taxon>Bacteria</taxon>
        <taxon>Bacteria division CPR3</taxon>
    </lineage>
</organism>
<evidence type="ECO:0000256" key="5">
    <source>
        <dbReference type="ARBA" id="ARBA00022801"/>
    </source>
</evidence>
<dbReference type="AlphaFoldDB" id="A0A7C1NMA2"/>
<evidence type="ECO:0000256" key="2">
    <source>
        <dbReference type="ARBA" id="ARBA00009370"/>
    </source>
</evidence>
<evidence type="ECO:0000256" key="1">
    <source>
        <dbReference type="ARBA" id="ARBA00000677"/>
    </source>
</evidence>
<dbReference type="InterPro" id="IPR019757">
    <property type="entry name" value="Pept_S26A_signal_pept_1_Lys-AS"/>
</dbReference>
<dbReference type="GO" id="GO:0009003">
    <property type="term" value="F:signal peptidase activity"/>
    <property type="evidence" value="ECO:0007669"/>
    <property type="project" value="UniProtKB-EC"/>
</dbReference>
<dbReference type="EMBL" id="DRHL01000029">
    <property type="protein sequence ID" value="HEB13463.1"/>
    <property type="molecule type" value="Genomic_DNA"/>
</dbReference>
<evidence type="ECO:0000256" key="8">
    <source>
        <dbReference type="RuleBase" id="RU362042"/>
    </source>
</evidence>
<dbReference type="PROSITE" id="PS00761">
    <property type="entry name" value="SPASE_I_3"/>
    <property type="match status" value="1"/>
</dbReference>
<dbReference type="PANTHER" id="PTHR43390">
    <property type="entry name" value="SIGNAL PEPTIDASE I"/>
    <property type="match status" value="1"/>
</dbReference>
<dbReference type="PRINTS" id="PR00727">
    <property type="entry name" value="LEADERPTASE"/>
</dbReference>
<sequence>MKSRFTGFWEIGKILIIAFLIVIPIRAFLFQPFLVRGASMEPTFLSGTYLIIDEISYRFSEPERGDIVVFRFPQDPSQRFIKRVIGLPGEAIEIEDGKVVVYSKGEEHQDAFVLEEPYLSESTPGNSKIELSDKEYYVMGDNRSFSSDSRSWGSVPEENIIGKVFWKVFPL</sequence>
<comment type="similarity">
    <text evidence="2 8">Belongs to the peptidase S26 family.</text>
</comment>
<dbReference type="PANTHER" id="PTHR43390:SF1">
    <property type="entry name" value="CHLOROPLAST PROCESSING PEPTIDASE"/>
    <property type="match status" value="1"/>
</dbReference>
<keyword evidence="4 7" id="KW-0645">Protease</keyword>
<comment type="catalytic activity">
    <reaction evidence="1 7">
        <text>Cleavage of hydrophobic, N-terminal signal or leader sequences from secreted and periplasmic proteins.</text>
        <dbReference type="EC" id="3.4.21.89"/>
    </reaction>
</comment>
<evidence type="ECO:0000313" key="10">
    <source>
        <dbReference type="EMBL" id="HEB13463.1"/>
    </source>
</evidence>
<dbReference type="InterPro" id="IPR000223">
    <property type="entry name" value="Pept_S26A_signal_pept_1"/>
</dbReference>
<dbReference type="Proteomes" id="UP000885695">
    <property type="component" value="Unassembled WGS sequence"/>
</dbReference>
<feature type="active site" evidence="6">
    <location>
        <position position="39"/>
    </location>
</feature>
<comment type="caution">
    <text evidence="10">The sequence shown here is derived from an EMBL/GenBank/DDBJ whole genome shotgun (WGS) entry which is preliminary data.</text>
</comment>
<comment type="subcellular location">
    <subcellularLocation>
        <location evidence="8">Membrane</location>
        <topology evidence="8">Single-pass type II membrane protein</topology>
    </subcellularLocation>
</comment>
<dbReference type="PROSITE" id="PS00501">
    <property type="entry name" value="SPASE_I_1"/>
    <property type="match status" value="1"/>
</dbReference>
<dbReference type="PROSITE" id="PS00760">
    <property type="entry name" value="SPASE_I_2"/>
    <property type="match status" value="1"/>
</dbReference>
<feature type="domain" description="Peptidase S26" evidence="9">
    <location>
        <begin position="9"/>
        <end position="168"/>
    </location>
</feature>
<keyword evidence="5 7" id="KW-0378">Hydrolase</keyword>
<dbReference type="Gene3D" id="2.10.109.10">
    <property type="entry name" value="Umud Fragment, subunit A"/>
    <property type="match status" value="1"/>
</dbReference>
<dbReference type="Pfam" id="PF10502">
    <property type="entry name" value="Peptidase_S26"/>
    <property type="match status" value="1"/>
</dbReference>
<dbReference type="GO" id="GO:0006465">
    <property type="term" value="P:signal peptide processing"/>
    <property type="evidence" value="ECO:0007669"/>
    <property type="project" value="InterPro"/>
</dbReference>
<protein>
    <recommendedName>
        <fullName evidence="3 7">Signal peptidase I</fullName>
        <ecNumber evidence="3 7">3.4.21.89</ecNumber>
    </recommendedName>
</protein>
<dbReference type="InterPro" id="IPR036286">
    <property type="entry name" value="LexA/Signal_pep-like_sf"/>
</dbReference>
<evidence type="ECO:0000259" key="9">
    <source>
        <dbReference type="Pfam" id="PF10502"/>
    </source>
</evidence>
<dbReference type="InterPro" id="IPR019756">
    <property type="entry name" value="Pept_S26A_signal_pept_1_Ser-AS"/>
</dbReference>
<name>A0A7C1NMA2_UNCC3</name>
<dbReference type="NCBIfam" id="TIGR02227">
    <property type="entry name" value="sigpep_I_bact"/>
    <property type="match status" value="1"/>
</dbReference>
<dbReference type="InterPro" id="IPR019533">
    <property type="entry name" value="Peptidase_S26"/>
</dbReference>
<evidence type="ECO:0000256" key="6">
    <source>
        <dbReference type="PIRSR" id="PIRSR600223-1"/>
    </source>
</evidence>
<reference evidence="10" key="1">
    <citation type="journal article" date="2020" name="mSystems">
        <title>Genome- and Community-Level Interaction Insights into Carbon Utilization and Element Cycling Functions of Hydrothermarchaeota in Hydrothermal Sediment.</title>
        <authorList>
            <person name="Zhou Z."/>
            <person name="Liu Y."/>
            <person name="Xu W."/>
            <person name="Pan J."/>
            <person name="Luo Z.H."/>
            <person name="Li M."/>
        </authorList>
    </citation>
    <scope>NUCLEOTIDE SEQUENCE [LARGE SCALE GENOMIC DNA]</scope>
    <source>
        <strain evidence="10">HyVt-369</strain>
    </source>
</reference>
<evidence type="ECO:0000256" key="4">
    <source>
        <dbReference type="ARBA" id="ARBA00022670"/>
    </source>
</evidence>
<dbReference type="InterPro" id="IPR019758">
    <property type="entry name" value="Pept_S26A_signal_pept_1_CS"/>
</dbReference>
<evidence type="ECO:0000256" key="3">
    <source>
        <dbReference type="ARBA" id="ARBA00013208"/>
    </source>
</evidence>
<dbReference type="SUPFAM" id="SSF51306">
    <property type="entry name" value="LexA/Signal peptidase"/>
    <property type="match status" value="1"/>
</dbReference>
<dbReference type="GO" id="GO:0016020">
    <property type="term" value="C:membrane"/>
    <property type="evidence" value="ECO:0007669"/>
    <property type="project" value="UniProtKB-SubCell"/>
</dbReference>
<proteinExistence type="inferred from homology"/>
<dbReference type="GO" id="GO:0004252">
    <property type="term" value="F:serine-type endopeptidase activity"/>
    <property type="evidence" value="ECO:0007669"/>
    <property type="project" value="InterPro"/>
</dbReference>
<evidence type="ECO:0000256" key="7">
    <source>
        <dbReference type="RuleBase" id="RU003993"/>
    </source>
</evidence>
<dbReference type="EC" id="3.4.21.89" evidence="3 7"/>
<accession>A0A7C1NMA2</accession>
<feature type="active site" evidence="6">
    <location>
        <position position="82"/>
    </location>
</feature>
<dbReference type="CDD" id="cd06530">
    <property type="entry name" value="S26_SPase_I"/>
    <property type="match status" value="1"/>
</dbReference>